<evidence type="ECO:0000256" key="1">
    <source>
        <dbReference type="ARBA" id="ARBA00010617"/>
    </source>
</evidence>
<dbReference type="Gene3D" id="1.10.630.10">
    <property type="entry name" value="Cytochrome P450"/>
    <property type="match status" value="1"/>
</dbReference>
<dbReference type="GO" id="GO:0016705">
    <property type="term" value="F:oxidoreductase activity, acting on paired donors, with incorporation or reduction of molecular oxygen"/>
    <property type="evidence" value="ECO:0007669"/>
    <property type="project" value="InterPro"/>
</dbReference>
<evidence type="ECO:0000256" key="5">
    <source>
        <dbReference type="SAM" id="MobiDB-lite"/>
    </source>
</evidence>
<comment type="cofactor">
    <cofactor evidence="4">
        <name>heme</name>
        <dbReference type="ChEBI" id="CHEBI:30413"/>
    </cofactor>
</comment>
<proteinExistence type="inferred from homology"/>
<dbReference type="GO" id="GO:0020037">
    <property type="term" value="F:heme binding"/>
    <property type="evidence" value="ECO:0007669"/>
    <property type="project" value="InterPro"/>
</dbReference>
<dbReference type="AlphaFoldDB" id="A0A1I0Z2P3"/>
<dbReference type="PANTHER" id="PTHR24305">
    <property type="entry name" value="CYTOCHROME P450"/>
    <property type="match status" value="1"/>
</dbReference>
<dbReference type="OrthoDB" id="7376058at2"/>
<dbReference type="GO" id="GO:0004497">
    <property type="term" value="F:monooxygenase activity"/>
    <property type="evidence" value="ECO:0007669"/>
    <property type="project" value="InterPro"/>
</dbReference>
<dbReference type="Proteomes" id="UP000199012">
    <property type="component" value="Unassembled WGS sequence"/>
</dbReference>
<name>A0A1I0Z2P3_9CELL</name>
<comment type="similarity">
    <text evidence="1">Belongs to the cytochrome P450 family.</text>
</comment>
<feature type="binding site" description="axial binding residue" evidence="4">
    <location>
        <position position="416"/>
    </location>
    <ligand>
        <name>heme</name>
        <dbReference type="ChEBI" id="CHEBI:30413"/>
    </ligand>
    <ligandPart>
        <name>Fe</name>
        <dbReference type="ChEBI" id="CHEBI:18248"/>
    </ligandPart>
</feature>
<dbReference type="RefSeq" id="WP_090033172.1">
    <property type="nucleotide sequence ID" value="NZ_BONM01000004.1"/>
</dbReference>
<evidence type="ECO:0000313" key="6">
    <source>
        <dbReference type="EMBL" id="SFB19895.1"/>
    </source>
</evidence>
<reference evidence="6 7" key="1">
    <citation type="submission" date="2016-10" db="EMBL/GenBank/DDBJ databases">
        <authorList>
            <person name="de Groot N.N."/>
        </authorList>
    </citation>
    <scope>NUCLEOTIDE SEQUENCE [LARGE SCALE GENOMIC DNA]</scope>
    <source>
        <strain evidence="6 7">CGMCC 4.6945</strain>
    </source>
</reference>
<dbReference type="InterPro" id="IPR050121">
    <property type="entry name" value="Cytochrome_P450_monoxygenase"/>
</dbReference>
<keyword evidence="2 4" id="KW-0479">Metal-binding</keyword>
<dbReference type="PANTHER" id="PTHR24305:SF166">
    <property type="entry name" value="CYTOCHROME P450 12A4, MITOCHONDRIAL-RELATED"/>
    <property type="match status" value="1"/>
</dbReference>
<dbReference type="GO" id="GO:0005506">
    <property type="term" value="F:iron ion binding"/>
    <property type="evidence" value="ECO:0007669"/>
    <property type="project" value="InterPro"/>
</dbReference>
<dbReference type="EMBL" id="FOKA01000009">
    <property type="protein sequence ID" value="SFB19895.1"/>
    <property type="molecule type" value="Genomic_DNA"/>
</dbReference>
<gene>
    <name evidence="6" type="ORF">SAMN05421867_109147</name>
</gene>
<dbReference type="SUPFAM" id="SSF48264">
    <property type="entry name" value="Cytochrome P450"/>
    <property type="match status" value="1"/>
</dbReference>
<evidence type="ECO:0000256" key="4">
    <source>
        <dbReference type="PIRSR" id="PIRSR602403-1"/>
    </source>
</evidence>
<keyword evidence="3 4" id="KW-0408">Iron</keyword>
<evidence type="ECO:0000256" key="3">
    <source>
        <dbReference type="ARBA" id="ARBA00023004"/>
    </source>
</evidence>
<feature type="compositionally biased region" description="Low complexity" evidence="5">
    <location>
        <begin position="1"/>
        <end position="21"/>
    </location>
</feature>
<sequence>MTDTAHPTATPTTTATSTATSGDRRPPVLPRATPVETLQVLGGLVVPLLARGVIVRRPAAEALAERFDADARAVRLLQRLRHRHGEGPLRLRLPGRRMVVLLAPQHVHRVLDGTPVPFTAATKEKRAALGHLEPHNVLISSAEERARRRPFHDAVLDSASPVHHAAGPLVRAVVDEADGLLADAAARGELDWDAYVAHWYRAVRRLVLGEGAADDTDLTDDLRRLRAAGNWAFLRPRRRALQRRFWSRLGEHLERAEPGSLAAHAARVPVEPGTDVVQQVVQWLFAFDAAAWSGIRALALVATHPAHAARVQGEVAGRDLAVPQDLPLLRATLLESLRLWPTTPAVLRESVERTRWEGGPMPEATSILTYAPFFHRDAEHLPQADAFDPRLWDERAGGAVAGEWPLVPFSAGPAACPGRNLVLETTSTFLGRLVQGHDVELLGRPRLAPDGPLPGSLDPFTLRFAVRPRDVSR</sequence>
<feature type="region of interest" description="Disordered" evidence="5">
    <location>
        <begin position="1"/>
        <end position="30"/>
    </location>
</feature>
<dbReference type="InterPro" id="IPR002403">
    <property type="entry name" value="Cyt_P450_E_grp-IV"/>
</dbReference>
<dbReference type="InterPro" id="IPR036396">
    <property type="entry name" value="Cyt_P450_sf"/>
</dbReference>
<protein>
    <submittedName>
        <fullName evidence="6">Cytochrome P450</fullName>
    </submittedName>
</protein>
<dbReference type="InterPro" id="IPR001128">
    <property type="entry name" value="Cyt_P450"/>
</dbReference>
<evidence type="ECO:0000313" key="7">
    <source>
        <dbReference type="Proteomes" id="UP000199012"/>
    </source>
</evidence>
<accession>A0A1I0Z2P3</accession>
<dbReference type="PRINTS" id="PR00465">
    <property type="entry name" value="EP450IV"/>
</dbReference>
<dbReference type="STRING" id="988821.SAMN05421867_109147"/>
<organism evidence="6 7">
    <name type="scientific">Cellulomonas marina</name>
    <dbReference type="NCBI Taxonomy" id="988821"/>
    <lineage>
        <taxon>Bacteria</taxon>
        <taxon>Bacillati</taxon>
        <taxon>Actinomycetota</taxon>
        <taxon>Actinomycetes</taxon>
        <taxon>Micrococcales</taxon>
        <taxon>Cellulomonadaceae</taxon>
        <taxon>Cellulomonas</taxon>
    </lineage>
</organism>
<keyword evidence="7" id="KW-1185">Reference proteome</keyword>
<evidence type="ECO:0000256" key="2">
    <source>
        <dbReference type="ARBA" id="ARBA00022723"/>
    </source>
</evidence>
<keyword evidence="4" id="KW-0349">Heme</keyword>
<dbReference type="Pfam" id="PF00067">
    <property type="entry name" value="p450"/>
    <property type="match status" value="1"/>
</dbReference>